<evidence type="ECO:0000256" key="2">
    <source>
        <dbReference type="ARBA" id="ARBA00023015"/>
    </source>
</evidence>
<dbReference type="Proteomes" id="UP000800094">
    <property type="component" value="Unassembled WGS sequence"/>
</dbReference>
<accession>A0A6A6I1E0</accession>
<dbReference type="InterPro" id="IPR054600">
    <property type="entry name" value="TFA2_E-tether"/>
</dbReference>
<dbReference type="InterPro" id="IPR003166">
    <property type="entry name" value="TFIIE_bsu_DNA-bd"/>
</dbReference>
<keyword evidence="4 7" id="KW-0804">Transcription</keyword>
<feature type="domain" description="TFIIE beta" evidence="9">
    <location>
        <begin position="45"/>
        <end position="124"/>
    </location>
</feature>
<dbReference type="GO" id="GO:0003743">
    <property type="term" value="F:translation initiation factor activity"/>
    <property type="evidence" value="ECO:0007669"/>
    <property type="project" value="UniProtKB-KW"/>
</dbReference>
<dbReference type="EMBL" id="ML987204">
    <property type="protein sequence ID" value="KAF2243828.1"/>
    <property type="molecule type" value="Genomic_DNA"/>
</dbReference>
<feature type="compositionally biased region" description="Basic residues" evidence="8">
    <location>
        <begin position="236"/>
        <end position="247"/>
    </location>
</feature>
<feature type="compositionally biased region" description="Low complexity" evidence="8">
    <location>
        <begin position="1"/>
        <end position="25"/>
    </location>
</feature>
<feature type="compositionally biased region" description="Polar residues" evidence="8">
    <location>
        <begin position="39"/>
        <end position="48"/>
    </location>
</feature>
<evidence type="ECO:0000256" key="1">
    <source>
        <dbReference type="ARBA" id="ARBA00004123"/>
    </source>
</evidence>
<dbReference type="GO" id="GO:0006367">
    <property type="term" value="P:transcription initiation at RNA polymerase II promoter"/>
    <property type="evidence" value="ECO:0007669"/>
    <property type="project" value="UniProtKB-UniRule"/>
</dbReference>
<keyword evidence="10" id="KW-0396">Initiation factor</keyword>
<evidence type="ECO:0000256" key="6">
    <source>
        <dbReference type="ARBA" id="ARBA00025581"/>
    </source>
</evidence>
<dbReference type="PIRSF" id="PIRSF016398">
    <property type="entry name" value="TFIIE-beta"/>
    <property type="match status" value="1"/>
</dbReference>
<keyword evidence="5 7" id="KW-0539">Nucleus</keyword>
<dbReference type="GeneID" id="54583367"/>
<keyword evidence="11" id="KW-1185">Reference proteome</keyword>
<evidence type="ECO:0000313" key="11">
    <source>
        <dbReference type="Proteomes" id="UP000800094"/>
    </source>
</evidence>
<dbReference type="InterPro" id="IPR016656">
    <property type="entry name" value="TFIIE-bsu"/>
</dbReference>
<proteinExistence type="inferred from homology"/>
<keyword evidence="2 7" id="KW-0805">Transcription regulation</keyword>
<dbReference type="GO" id="GO:0005673">
    <property type="term" value="C:transcription factor TFIIE complex"/>
    <property type="evidence" value="ECO:0007669"/>
    <property type="project" value="UniProtKB-UniRule"/>
</dbReference>
<evidence type="ECO:0000256" key="5">
    <source>
        <dbReference type="ARBA" id="ARBA00023242"/>
    </source>
</evidence>
<dbReference type="GO" id="GO:0001097">
    <property type="term" value="F:TFIIH-class transcription factor complex binding"/>
    <property type="evidence" value="ECO:0007669"/>
    <property type="project" value="TreeGrafter"/>
</dbReference>
<comment type="function">
    <text evidence="6 7">Recruits TFIIH to the initiation complex and stimulates the RNA polymerase II C-terminal domain kinase and DNA-dependent ATPase activities of TFIIH. Both TFIIH and TFIIE are required for promoter clearance by RNA polymerase.</text>
</comment>
<dbReference type="AlphaFoldDB" id="A0A6A6I1E0"/>
<dbReference type="InterPro" id="IPR040501">
    <property type="entry name" value="TFA2_Winged_2"/>
</dbReference>
<dbReference type="OrthoDB" id="5323195at2759"/>
<feature type="region of interest" description="Disordered" evidence="8">
    <location>
        <begin position="1"/>
        <end position="48"/>
    </location>
</feature>
<evidence type="ECO:0000256" key="7">
    <source>
        <dbReference type="PIRNR" id="PIRNR016398"/>
    </source>
</evidence>
<evidence type="ECO:0000256" key="3">
    <source>
        <dbReference type="ARBA" id="ARBA00023125"/>
    </source>
</evidence>
<evidence type="ECO:0000256" key="4">
    <source>
        <dbReference type="ARBA" id="ARBA00023163"/>
    </source>
</evidence>
<comment type="subunit">
    <text evidence="7">Tetramer of two alpha and two beta chains.</text>
</comment>
<dbReference type="Pfam" id="PF02186">
    <property type="entry name" value="TFIIE_beta"/>
    <property type="match status" value="1"/>
</dbReference>
<reference evidence="10" key="1">
    <citation type="journal article" date="2020" name="Stud. Mycol.">
        <title>101 Dothideomycetes genomes: a test case for predicting lifestyles and emergence of pathogens.</title>
        <authorList>
            <person name="Haridas S."/>
            <person name="Albert R."/>
            <person name="Binder M."/>
            <person name="Bloem J."/>
            <person name="Labutti K."/>
            <person name="Salamov A."/>
            <person name="Andreopoulos B."/>
            <person name="Baker S."/>
            <person name="Barry K."/>
            <person name="Bills G."/>
            <person name="Bluhm B."/>
            <person name="Cannon C."/>
            <person name="Castanera R."/>
            <person name="Culley D."/>
            <person name="Daum C."/>
            <person name="Ezra D."/>
            <person name="Gonzalez J."/>
            <person name="Henrissat B."/>
            <person name="Kuo A."/>
            <person name="Liang C."/>
            <person name="Lipzen A."/>
            <person name="Lutzoni F."/>
            <person name="Magnuson J."/>
            <person name="Mondo S."/>
            <person name="Nolan M."/>
            <person name="Ohm R."/>
            <person name="Pangilinan J."/>
            <person name="Park H.-J."/>
            <person name="Ramirez L."/>
            <person name="Alfaro M."/>
            <person name="Sun H."/>
            <person name="Tritt A."/>
            <person name="Yoshinaga Y."/>
            <person name="Zwiers L.-H."/>
            <person name="Turgeon B."/>
            <person name="Goodwin S."/>
            <person name="Spatafora J."/>
            <person name="Crous P."/>
            <person name="Grigoriev I."/>
        </authorList>
    </citation>
    <scope>NUCLEOTIDE SEQUENCE</scope>
    <source>
        <strain evidence="10">CBS 122368</strain>
    </source>
</reference>
<evidence type="ECO:0000259" key="9">
    <source>
        <dbReference type="PROSITE" id="PS51351"/>
    </source>
</evidence>
<feature type="region of interest" description="Disordered" evidence="8">
    <location>
        <begin position="221"/>
        <end position="266"/>
    </location>
</feature>
<keyword evidence="10" id="KW-0648">Protein biosynthesis</keyword>
<comment type="subcellular location">
    <subcellularLocation>
        <location evidence="1 7">Nucleus</location>
    </subcellularLocation>
</comment>
<keyword evidence="3 7" id="KW-0238">DNA-binding</keyword>
<dbReference type="CDD" id="cd07977">
    <property type="entry name" value="TFIIE_beta_winged_helix"/>
    <property type="match status" value="1"/>
</dbReference>
<evidence type="ECO:0000256" key="8">
    <source>
        <dbReference type="SAM" id="MobiDB-lite"/>
    </source>
</evidence>
<dbReference type="PROSITE" id="PS51351">
    <property type="entry name" value="TFIIE_BETA_C"/>
    <property type="match status" value="1"/>
</dbReference>
<sequence>MSHLKPSSAARISAPSPTPSNASASGAKRKRPDDGTPNIVYSQPQETGTGSHIYTQLTYTVEHLRANQRWMSFKEITDYLNVPENDHQTRHHLTELFRSNNPQNRIAYNPADNTYRYRPKFEIRNASELKGYLQNQKSAQGLSVKDLKDGWSAVQDELKSLEDRKEVLVKRNQKDQQARTVWINDPTLMHKMDPEFQNEWHKIQIPPNPDDLRNSLLAAGLKPSSAPREVVSTKPKEKKRKAPRRGGKQTNTHMANILKDFSHMRK</sequence>
<dbReference type="PANTHER" id="PTHR12716:SF8">
    <property type="entry name" value="TRANSCRIPTION INITIATION FACTOR IIE SUBUNIT BETA"/>
    <property type="match status" value="1"/>
</dbReference>
<dbReference type="Pfam" id="PF22254">
    <property type="entry name" value="TFA2_E-tether"/>
    <property type="match status" value="1"/>
</dbReference>
<dbReference type="GO" id="GO:0003677">
    <property type="term" value="F:DNA binding"/>
    <property type="evidence" value="ECO:0007669"/>
    <property type="project" value="UniProtKB-UniRule"/>
</dbReference>
<evidence type="ECO:0000313" key="10">
    <source>
        <dbReference type="EMBL" id="KAF2243828.1"/>
    </source>
</evidence>
<protein>
    <recommendedName>
        <fullName evidence="7">Transcription initiation factor IIE subunit beta</fullName>
    </recommendedName>
</protein>
<comment type="similarity">
    <text evidence="7">Belongs to the TFIIE beta subunit family.</text>
</comment>
<gene>
    <name evidence="10" type="ORF">BU26DRAFT_523402</name>
</gene>
<dbReference type="PANTHER" id="PTHR12716">
    <property type="entry name" value="TRANSCRIPTION INITIATION FACTOR IIE, BETA SUBUNIT"/>
    <property type="match status" value="1"/>
</dbReference>
<organism evidence="10 11">
    <name type="scientific">Trematosphaeria pertusa</name>
    <dbReference type="NCBI Taxonomy" id="390896"/>
    <lineage>
        <taxon>Eukaryota</taxon>
        <taxon>Fungi</taxon>
        <taxon>Dikarya</taxon>
        <taxon>Ascomycota</taxon>
        <taxon>Pezizomycotina</taxon>
        <taxon>Dothideomycetes</taxon>
        <taxon>Pleosporomycetidae</taxon>
        <taxon>Pleosporales</taxon>
        <taxon>Massarineae</taxon>
        <taxon>Trematosphaeriaceae</taxon>
        <taxon>Trematosphaeria</taxon>
    </lineage>
</organism>
<name>A0A6A6I1E0_9PLEO</name>
<dbReference type="Pfam" id="PF18121">
    <property type="entry name" value="TFA2_Winged_2"/>
    <property type="match status" value="1"/>
</dbReference>
<dbReference type="RefSeq" id="XP_033678832.1">
    <property type="nucleotide sequence ID" value="XM_033830037.1"/>
</dbReference>